<dbReference type="GO" id="GO:0006261">
    <property type="term" value="P:DNA-templated DNA replication"/>
    <property type="evidence" value="ECO:0007669"/>
    <property type="project" value="TreeGrafter"/>
</dbReference>
<dbReference type="InterPro" id="IPR050238">
    <property type="entry name" value="DNA_Rep/Repair_Clamp_Loader"/>
</dbReference>
<evidence type="ECO:0000313" key="1">
    <source>
        <dbReference type="EMBL" id="OGB85368.1"/>
    </source>
</evidence>
<dbReference type="STRING" id="1798539.A2994_01945"/>
<dbReference type="InterPro" id="IPR027417">
    <property type="entry name" value="P-loop_NTPase"/>
</dbReference>
<protein>
    <recommendedName>
        <fullName evidence="3">AAA+ ATPase domain-containing protein</fullName>
    </recommendedName>
</protein>
<comment type="caution">
    <text evidence="1">The sequence shown here is derived from an EMBL/GenBank/DDBJ whole genome shotgun (WGS) entry which is preliminary data.</text>
</comment>
<sequence length="314" mass="34587">MVERKIIETNLKLLIGQEMAKELVIKSLEKGVCSTYLLVGPPRVGKGLLARIIAASWHNSLDFSKPNLDTIIFDEVLSLNSGENEYNKWKKTVDDTVHLINLSPNYDYRVLIVDDIDRLSIHAANALLKTLEEPPRHAKIIITAQNINAVLPTVRSRAQTIRLNSLSDAEIKNHLKAQKVKRVEEIALLANGAWGVANELSRDEEGLERGLAQIDAFEILMSGNVVRGMAIANIKEREVAQNLVATWTNLTRRLLLADLKSEPAGWAGKLNRLPGHQGLAAFLARLQEAGEALNSGANVRIVIEALVLGANKSL</sequence>
<reference evidence="1 2" key="1">
    <citation type="journal article" date="2016" name="Nat. Commun.">
        <title>Thousands of microbial genomes shed light on interconnected biogeochemical processes in an aquifer system.</title>
        <authorList>
            <person name="Anantharaman K."/>
            <person name="Brown C.T."/>
            <person name="Hug L.A."/>
            <person name="Sharon I."/>
            <person name="Castelle C.J."/>
            <person name="Probst A.J."/>
            <person name="Thomas B.C."/>
            <person name="Singh A."/>
            <person name="Wilkins M.J."/>
            <person name="Karaoz U."/>
            <person name="Brodie E.L."/>
            <person name="Williams K.H."/>
            <person name="Hubbard S.S."/>
            <person name="Banfield J.F."/>
        </authorList>
    </citation>
    <scope>NUCLEOTIDE SEQUENCE [LARGE SCALE GENOMIC DNA]</scope>
</reference>
<dbReference type="PANTHER" id="PTHR11669">
    <property type="entry name" value="REPLICATION FACTOR C / DNA POLYMERASE III GAMMA-TAU SUBUNIT"/>
    <property type="match status" value="1"/>
</dbReference>
<accession>A0A1F4PNY9</accession>
<dbReference type="Gene3D" id="3.40.50.300">
    <property type="entry name" value="P-loop containing nucleotide triphosphate hydrolases"/>
    <property type="match status" value="1"/>
</dbReference>
<gene>
    <name evidence="1" type="ORF">A2994_01945</name>
</gene>
<dbReference type="EMBL" id="METE01000004">
    <property type="protein sequence ID" value="OGB85368.1"/>
    <property type="molecule type" value="Genomic_DNA"/>
</dbReference>
<dbReference type="Proteomes" id="UP000179010">
    <property type="component" value="Unassembled WGS sequence"/>
</dbReference>
<dbReference type="CDD" id="cd00009">
    <property type="entry name" value="AAA"/>
    <property type="match status" value="1"/>
</dbReference>
<evidence type="ECO:0008006" key="3">
    <source>
        <dbReference type="Google" id="ProtNLM"/>
    </source>
</evidence>
<dbReference type="AlphaFoldDB" id="A0A1F4PNY9"/>
<organism evidence="1 2">
    <name type="scientific">candidate division Kazan bacterium RIFCSPLOWO2_01_FULL_48_13</name>
    <dbReference type="NCBI Taxonomy" id="1798539"/>
    <lineage>
        <taxon>Bacteria</taxon>
        <taxon>Bacteria division Kazan-3B-28</taxon>
    </lineage>
</organism>
<proteinExistence type="predicted"/>
<dbReference type="Pfam" id="PF13177">
    <property type="entry name" value="DNA_pol3_delta2"/>
    <property type="match status" value="1"/>
</dbReference>
<name>A0A1F4PNY9_UNCK3</name>
<dbReference type="SUPFAM" id="SSF52540">
    <property type="entry name" value="P-loop containing nucleoside triphosphate hydrolases"/>
    <property type="match status" value="1"/>
</dbReference>
<evidence type="ECO:0000313" key="2">
    <source>
        <dbReference type="Proteomes" id="UP000179010"/>
    </source>
</evidence>
<dbReference type="PANTHER" id="PTHR11669:SF8">
    <property type="entry name" value="DNA POLYMERASE III SUBUNIT DELTA"/>
    <property type="match status" value="1"/>
</dbReference>